<organism evidence="2 3">
    <name type="scientific">Wuchereria bancrofti</name>
    <dbReference type="NCBI Taxonomy" id="6293"/>
    <lineage>
        <taxon>Eukaryota</taxon>
        <taxon>Metazoa</taxon>
        <taxon>Ecdysozoa</taxon>
        <taxon>Nematoda</taxon>
        <taxon>Chromadorea</taxon>
        <taxon>Rhabditida</taxon>
        <taxon>Spirurina</taxon>
        <taxon>Spiruromorpha</taxon>
        <taxon>Filarioidea</taxon>
        <taxon>Onchocercidae</taxon>
        <taxon>Wuchereria</taxon>
    </lineage>
</organism>
<feature type="compositionally biased region" description="Basic residues" evidence="1">
    <location>
        <begin position="26"/>
        <end position="39"/>
    </location>
</feature>
<name>J9EWI8_WUCBA</name>
<reference evidence="3" key="1">
    <citation type="submission" date="2012-08" db="EMBL/GenBank/DDBJ databases">
        <title>The Genome Sequence of Wuchereria bancrofti.</title>
        <authorList>
            <person name="Nutman T.B."/>
            <person name="Fink D.L."/>
            <person name="Russ C."/>
            <person name="Young S."/>
            <person name="Zeng Q."/>
            <person name="Koehrsen M."/>
            <person name="Alvarado L."/>
            <person name="Berlin A."/>
            <person name="Chapman S.B."/>
            <person name="Chen Z."/>
            <person name="Freedman E."/>
            <person name="Gellesch M."/>
            <person name="Goldberg J."/>
            <person name="Griggs A."/>
            <person name="Gujja S."/>
            <person name="Heilman E.R."/>
            <person name="Heiman D."/>
            <person name="Hepburn T."/>
            <person name="Howarth C."/>
            <person name="Jen D."/>
            <person name="Larson L."/>
            <person name="Lewis B."/>
            <person name="Mehta T."/>
            <person name="Park D."/>
            <person name="Pearson M."/>
            <person name="Roberts A."/>
            <person name="Saif S."/>
            <person name="Shea T."/>
            <person name="Shenoy N."/>
            <person name="Sisk P."/>
            <person name="Stolte C."/>
            <person name="Sykes S."/>
            <person name="Walk T."/>
            <person name="White J."/>
            <person name="Yandava C."/>
            <person name="Haas B."/>
            <person name="Henn M.R."/>
            <person name="Nusbaum C."/>
            <person name="Birren B."/>
        </authorList>
    </citation>
    <scope>NUCLEOTIDE SEQUENCE [LARGE SCALE GENOMIC DNA]</scope>
    <source>
        <strain evidence="3">NA</strain>
    </source>
</reference>
<dbReference type="Proteomes" id="UP000004810">
    <property type="component" value="Unassembled WGS sequence"/>
</dbReference>
<evidence type="ECO:0000313" key="3">
    <source>
        <dbReference type="Proteomes" id="UP000004810"/>
    </source>
</evidence>
<proteinExistence type="predicted"/>
<dbReference type="EMBL" id="ADBV01000688">
    <property type="protein sequence ID" value="EJW86543.1"/>
    <property type="molecule type" value="Genomic_DNA"/>
</dbReference>
<dbReference type="AlphaFoldDB" id="J9EWI8"/>
<comment type="caution">
    <text evidence="2">The sequence shown here is derived from an EMBL/GenBank/DDBJ whole genome shotgun (WGS) entry which is preliminary data.</text>
</comment>
<protein>
    <submittedName>
        <fullName evidence="2">Uncharacterized protein</fullName>
    </submittedName>
</protein>
<feature type="region of interest" description="Disordered" evidence="1">
    <location>
        <begin position="26"/>
        <end position="47"/>
    </location>
</feature>
<accession>J9EWI8</accession>
<evidence type="ECO:0000313" key="2">
    <source>
        <dbReference type="EMBL" id="EJW86543.1"/>
    </source>
</evidence>
<sequence length="117" mass="13662">MEEHMLHILTIRSRFDANSTNDSLKHRHCAVHSPKKKSSREKMSTLDRNEDAPQLISGIHCMRRKCGLELTFQSNCMRNLYTNVIKVTSKNVIQKLRVRGSLVRELQQVCVTVDWRK</sequence>
<evidence type="ECO:0000256" key="1">
    <source>
        <dbReference type="SAM" id="MobiDB-lite"/>
    </source>
</evidence>
<gene>
    <name evidence="2" type="ORF">WUBG_02547</name>
</gene>